<sequence>MVEAGDIAPPFRCKAGVERLESGTRQQKATEGWWRPRQMSMVKNDSGCSRSGVPFAGAKVERGDERVEGVKARGAGILETAIPMEGVIFKVRGDENNALAFGLEVAVEEDEGIVCLLKERVNVVNIDGELRERWDRVGGGNWDFNGDRRLGEGELLDGLSKSGLKLQLELVE</sequence>
<reference evidence="2" key="2">
    <citation type="submission" date="2015-01" db="EMBL/GenBank/DDBJ databases">
        <title>Evolutionary Origins and Diversification of the Mycorrhizal Mutualists.</title>
        <authorList>
            <consortium name="DOE Joint Genome Institute"/>
            <consortium name="Mycorrhizal Genomics Consortium"/>
            <person name="Kohler A."/>
            <person name="Kuo A."/>
            <person name="Nagy L.G."/>
            <person name="Floudas D."/>
            <person name="Copeland A."/>
            <person name="Barry K.W."/>
            <person name="Cichocki N."/>
            <person name="Veneault-Fourrey C."/>
            <person name="LaButti K."/>
            <person name="Lindquist E.A."/>
            <person name="Lipzen A."/>
            <person name="Lundell T."/>
            <person name="Morin E."/>
            <person name="Murat C."/>
            <person name="Riley R."/>
            <person name="Ohm R."/>
            <person name="Sun H."/>
            <person name="Tunlid A."/>
            <person name="Henrissat B."/>
            <person name="Grigoriev I.V."/>
            <person name="Hibbett D.S."/>
            <person name="Martin F."/>
        </authorList>
    </citation>
    <scope>NUCLEOTIDE SEQUENCE [LARGE SCALE GENOMIC DNA]</scope>
    <source>
        <strain evidence="2">MUT 4182</strain>
    </source>
</reference>
<organism evidence="1 2">
    <name type="scientific">Tulasnella calospora MUT 4182</name>
    <dbReference type="NCBI Taxonomy" id="1051891"/>
    <lineage>
        <taxon>Eukaryota</taxon>
        <taxon>Fungi</taxon>
        <taxon>Dikarya</taxon>
        <taxon>Basidiomycota</taxon>
        <taxon>Agaricomycotina</taxon>
        <taxon>Agaricomycetes</taxon>
        <taxon>Cantharellales</taxon>
        <taxon>Tulasnellaceae</taxon>
        <taxon>Tulasnella</taxon>
    </lineage>
</organism>
<reference evidence="1 2" key="1">
    <citation type="submission" date="2014-04" db="EMBL/GenBank/DDBJ databases">
        <authorList>
            <consortium name="DOE Joint Genome Institute"/>
            <person name="Kuo A."/>
            <person name="Girlanda M."/>
            <person name="Perotto S."/>
            <person name="Kohler A."/>
            <person name="Nagy L.G."/>
            <person name="Floudas D."/>
            <person name="Copeland A."/>
            <person name="Barry K.W."/>
            <person name="Cichocki N."/>
            <person name="Veneault-Fourrey C."/>
            <person name="LaButti K."/>
            <person name="Lindquist E.A."/>
            <person name="Lipzen A."/>
            <person name="Lundell T."/>
            <person name="Morin E."/>
            <person name="Murat C."/>
            <person name="Sun H."/>
            <person name="Tunlid A."/>
            <person name="Henrissat B."/>
            <person name="Grigoriev I.V."/>
            <person name="Hibbett D.S."/>
            <person name="Martin F."/>
            <person name="Nordberg H.P."/>
            <person name="Cantor M.N."/>
            <person name="Hua S.X."/>
        </authorList>
    </citation>
    <scope>NUCLEOTIDE SEQUENCE [LARGE SCALE GENOMIC DNA]</scope>
    <source>
        <strain evidence="1 2">MUT 4182</strain>
    </source>
</reference>
<protein>
    <submittedName>
        <fullName evidence="1">Uncharacterized protein</fullName>
    </submittedName>
</protein>
<name>A0A0C3Q7C2_9AGAM</name>
<proteinExistence type="predicted"/>
<evidence type="ECO:0000313" key="1">
    <source>
        <dbReference type="EMBL" id="KIO19399.1"/>
    </source>
</evidence>
<accession>A0A0C3Q7C2</accession>
<keyword evidence="2" id="KW-1185">Reference proteome</keyword>
<evidence type="ECO:0000313" key="2">
    <source>
        <dbReference type="Proteomes" id="UP000054248"/>
    </source>
</evidence>
<dbReference type="PROSITE" id="PS00018">
    <property type="entry name" value="EF_HAND_1"/>
    <property type="match status" value="1"/>
</dbReference>
<dbReference type="InterPro" id="IPR018247">
    <property type="entry name" value="EF_Hand_1_Ca_BS"/>
</dbReference>
<dbReference type="HOGENOM" id="CLU_1556401_0_0_1"/>
<dbReference type="EMBL" id="KN823224">
    <property type="protein sequence ID" value="KIO19399.1"/>
    <property type="molecule type" value="Genomic_DNA"/>
</dbReference>
<dbReference type="Proteomes" id="UP000054248">
    <property type="component" value="Unassembled WGS sequence"/>
</dbReference>
<gene>
    <name evidence="1" type="ORF">M407DRAFT_223121</name>
</gene>
<dbReference type="AlphaFoldDB" id="A0A0C3Q7C2"/>